<protein>
    <submittedName>
        <fullName evidence="3">Dynamin family protein</fullName>
    </submittedName>
</protein>
<dbReference type="Pfam" id="PF00350">
    <property type="entry name" value="Dynamin_N"/>
    <property type="match status" value="1"/>
</dbReference>
<feature type="coiled-coil region" evidence="1">
    <location>
        <begin position="598"/>
        <end position="635"/>
    </location>
</feature>
<dbReference type="RefSeq" id="WP_349431938.1">
    <property type="nucleotide sequence ID" value="NZ_CP157743.1"/>
</dbReference>
<evidence type="ECO:0000256" key="1">
    <source>
        <dbReference type="SAM" id="Coils"/>
    </source>
</evidence>
<keyword evidence="1" id="KW-0175">Coiled coil</keyword>
<evidence type="ECO:0000259" key="2">
    <source>
        <dbReference type="Pfam" id="PF00350"/>
    </source>
</evidence>
<keyword evidence="4" id="KW-1185">Reference proteome</keyword>
<dbReference type="InterPro" id="IPR045063">
    <property type="entry name" value="Dynamin_N"/>
</dbReference>
<accession>A0AAU7NW54</accession>
<evidence type="ECO:0000313" key="3">
    <source>
        <dbReference type="EMBL" id="XBS21223.1"/>
    </source>
</evidence>
<dbReference type="Gene3D" id="3.40.50.300">
    <property type="entry name" value="P-loop containing nucleotide triphosphate hydrolases"/>
    <property type="match status" value="1"/>
</dbReference>
<name>A0AAU7NW54_9GAMM</name>
<evidence type="ECO:0000313" key="4">
    <source>
        <dbReference type="Proteomes" id="UP001225378"/>
    </source>
</evidence>
<dbReference type="EMBL" id="CP157743">
    <property type="protein sequence ID" value="XBS21223.1"/>
    <property type="molecule type" value="Genomic_DNA"/>
</dbReference>
<dbReference type="InterPro" id="IPR027417">
    <property type="entry name" value="P-loop_NTPase"/>
</dbReference>
<proteinExistence type="predicted"/>
<dbReference type="Proteomes" id="UP001225378">
    <property type="component" value="Chromosome"/>
</dbReference>
<dbReference type="KEGG" id="mech:Q9L42_003625"/>
<dbReference type="SUPFAM" id="SSF52540">
    <property type="entry name" value="P-loop containing nucleoside triphosphate hydrolases"/>
    <property type="match status" value="1"/>
</dbReference>
<organism evidence="3 4">
    <name type="scientific">Methylomarinum roseum</name>
    <dbReference type="NCBI Taxonomy" id="3067653"/>
    <lineage>
        <taxon>Bacteria</taxon>
        <taxon>Pseudomonadati</taxon>
        <taxon>Pseudomonadota</taxon>
        <taxon>Gammaproteobacteria</taxon>
        <taxon>Methylococcales</taxon>
        <taxon>Methylococcaceae</taxon>
        <taxon>Methylomarinum</taxon>
    </lineage>
</organism>
<dbReference type="AlphaFoldDB" id="A0AAU7NW54"/>
<gene>
    <name evidence="3" type="ORF">Q9L42_003625</name>
</gene>
<dbReference type="PANTHER" id="PTHR43681:SF1">
    <property type="entry name" value="SARCALUMENIN"/>
    <property type="match status" value="1"/>
</dbReference>
<dbReference type="PANTHER" id="PTHR43681">
    <property type="entry name" value="TRANSMEMBRANE GTPASE FZO"/>
    <property type="match status" value="1"/>
</dbReference>
<dbReference type="InterPro" id="IPR051943">
    <property type="entry name" value="TRAFAC_Dynamin-like_GTPase"/>
</dbReference>
<feature type="domain" description="Dynamin N-terminal" evidence="2">
    <location>
        <begin position="64"/>
        <end position="258"/>
    </location>
</feature>
<reference evidence="3 4" key="1">
    <citation type="journal article" date="2024" name="Microbiology">
        <title>Methylomarinum rosea sp. nov., a novel halophilic methanotrophic bacterium from the hypersaline Lake Elton.</title>
        <authorList>
            <person name="Suleimanov R.Z."/>
            <person name="Oshkin I.Y."/>
            <person name="Danilova O.V."/>
            <person name="Suzina N.E."/>
            <person name="Dedysh S.N."/>
        </authorList>
    </citation>
    <scope>NUCLEOTIDE SEQUENCE [LARGE SCALE GENOMIC DNA]</scope>
    <source>
        <strain evidence="3 4">Ch1-1</strain>
    </source>
</reference>
<sequence>MRNLEFKDQLHEYSQWREQLVQAIEMYREWRSRYKLSDPHSTDTLLNIISGLQSDRITLAFAAEFSRGKTELINALFFAETGVRLLPSSPGRTTMSPTELFWDEEGGSYIRLLNIESRLEDISLLEYKRNPERWTQIDLDCDSPTQMQEAFKELVATKEVPREIADKLGLWNEREAAEQGIINPEKVEIPCWRHALISFPHHLLKQGLCILDTPGLNALGTEPELTLSMLPSAQAIVFVLAADTGVTKSDMEMWKNHVCGSRGHSKQGLAVVMNKIDSMWDDLSGEQGYEESILKQIDTSASILGLNKEVVFPVSAKQALLAKVKSDDALLQKSRLDKLEEYLSNDILQQRRQILMDTIIKDIGFLVSESSNLINTKLTNASKQLQEFKQMDFENQEMTGKLMAETRDRQHAYMANVENFQASRKVFTVQAKMLIDSFAKERIDEIIKTTKQDMSKSLTTYGMKQNIRKLFDELRDLLQDSVDITNETRRLVKAIHKKFQDEYGFKEIEPQLFSIKQYQFELEQIFEEGEVFRSSAKTTMTEQSIVVNKLYSTLIAKARNILHQAHKDAMTWSNSVLTPLMHQIKDHKKQIESRLQMLRKISDSKESVADNITHLEEELQQLKNQRKELMTIIKAMHFDAYSQQSKEEPLEAVY</sequence>